<dbReference type="Gene3D" id="3.40.50.300">
    <property type="entry name" value="P-loop containing nucleotide triphosphate hydrolases"/>
    <property type="match status" value="1"/>
</dbReference>
<evidence type="ECO:0000256" key="6">
    <source>
        <dbReference type="ARBA" id="ARBA00022967"/>
    </source>
</evidence>
<keyword evidence="4" id="KW-0547">Nucleotide-binding</keyword>
<evidence type="ECO:0000256" key="8">
    <source>
        <dbReference type="ARBA" id="ARBA00023065"/>
    </source>
</evidence>
<evidence type="ECO:0000259" key="13">
    <source>
        <dbReference type="Pfam" id="PF08281"/>
    </source>
</evidence>
<keyword evidence="7" id="KW-0805">Transcription regulation</keyword>
<evidence type="ECO:0000256" key="3">
    <source>
        <dbReference type="ARBA" id="ARBA00022448"/>
    </source>
</evidence>
<keyword evidence="3" id="KW-0813">Transport</keyword>
<dbReference type="RefSeq" id="WP_132194430.1">
    <property type="nucleotide sequence ID" value="NZ_SLWM01000021.1"/>
</dbReference>
<keyword evidence="9" id="KW-0731">Sigma factor</keyword>
<keyword evidence="6" id="KW-1278">Translocase</keyword>
<keyword evidence="8" id="KW-0406">Ion transport</keyword>
<evidence type="ECO:0000256" key="9">
    <source>
        <dbReference type="ARBA" id="ARBA00023082"/>
    </source>
</evidence>
<reference evidence="14 15" key="1">
    <citation type="journal article" date="2015" name="Stand. Genomic Sci.">
        <title>Genomic Encyclopedia of Bacterial and Archaeal Type Strains, Phase III: the genomes of soil and plant-associated and newly described type strains.</title>
        <authorList>
            <person name="Whitman W.B."/>
            <person name="Woyke T."/>
            <person name="Klenk H.P."/>
            <person name="Zhou Y."/>
            <person name="Lilburn T.G."/>
            <person name="Beck B.J."/>
            <person name="De Vos P."/>
            <person name="Vandamme P."/>
            <person name="Eisen J.A."/>
            <person name="Garrity G."/>
            <person name="Hugenholtz P."/>
            <person name="Kyrpides N.C."/>
        </authorList>
    </citation>
    <scope>NUCLEOTIDE SEQUENCE [LARGE SCALE GENOMIC DNA]</scope>
    <source>
        <strain evidence="14 15">VKM Ac-2538</strain>
    </source>
</reference>
<dbReference type="InterPro" id="IPR027417">
    <property type="entry name" value="P-loop_NTPase"/>
</dbReference>
<gene>
    <name evidence="14" type="ORF">EV644_121101</name>
</gene>
<dbReference type="InterPro" id="IPR036388">
    <property type="entry name" value="WH-like_DNA-bd_sf"/>
</dbReference>
<evidence type="ECO:0000256" key="5">
    <source>
        <dbReference type="ARBA" id="ARBA00022840"/>
    </source>
</evidence>
<dbReference type="PANTHER" id="PTHR43133">
    <property type="entry name" value="RNA POLYMERASE ECF-TYPE SIGMA FACTO"/>
    <property type="match status" value="1"/>
</dbReference>
<dbReference type="InterPro" id="IPR013324">
    <property type="entry name" value="RNA_pol_sigma_r3/r4-like"/>
</dbReference>
<keyword evidence="5" id="KW-0067">ATP-binding</keyword>
<dbReference type="InterPro" id="IPR024034">
    <property type="entry name" value="ATPase_F1/V1_b/a_C"/>
</dbReference>
<dbReference type="Pfam" id="PF04542">
    <property type="entry name" value="Sigma70_r2"/>
    <property type="match status" value="1"/>
</dbReference>
<evidence type="ECO:0000313" key="15">
    <source>
        <dbReference type="Proteomes" id="UP000295818"/>
    </source>
</evidence>
<keyword evidence="11" id="KW-0804">Transcription</keyword>
<comment type="similarity">
    <text evidence="1">Belongs to the ATPase alpha/beta chains family.</text>
</comment>
<proteinExistence type="inferred from homology"/>
<accession>A0ABY2BAT8</accession>
<dbReference type="Pfam" id="PF08281">
    <property type="entry name" value="Sigma70_r4_2"/>
    <property type="match status" value="1"/>
</dbReference>
<keyword evidence="10" id="KW-0238">DNA-binding</keyword>
<evidence type="ECO:0000259" key="12">
    <source>
        <dbReference type="Pfam" id="PF04542"/>
    </source>
</evidence>
<keyword evidence="15" id="KW-1185">Reference proteome</keyword>
<dbReference type="SUPFAM" id="SSF88946">
    <property type="entry name" value="Sigma2 domain of RNA polymerase sigma factors"/>
    <property type="match status" value="1"/>
</dbReference>
<dbReference type="CDD" id="cd06171">
    <property type="entry name" value="Sigma70_r4"/>
    <property type="match status" value="1"/>
</dbReference>
<comment type="caution">
    <text evidence="14">The sequence shown here is derived from an EMBL/GenBank/DDBJ whole genome shotgun (WGS) entry which is preliminary data.</text>
</comment>
<dbReference type="Proteomes" id="UP000295818">
    <property type="component" value="Unassembled WGS sequence"/>
</dbReference>
<dbReference type="EMBL" id="SLWM01000021">
    <property type="protein sequence ID" value="TCO14021.1"/>
    <property type="molecule type" value="Genomic_DNA"/>
</dbReference>
<name>A0ABY2BAT8_9ACTN</name>
<dbReference type="SUPFAM" id="SSF47917">
    <property type="entry name" value="C-terminal domain of alpha and beta subunits of F1 ATP synthase"/>
    <property type="match status" value="1"/>
</dbReference>
<dbReference type="InterPro" id="IPR007627">
    <property type="entry name" value="RNA_pol_sigma70_r2"/>
</dbReference>
<dbReference type="Gene3D" id="1.10.10.10">
    <property type="entry name" value="Winged helix-like DNA-binding domain superfamily/Winged helix DNA-binding domain"/>
    <property type="match status" value="1"/>
</dbReference>
<dbReference type="Gene3D" id="1.10.1140.10">
    <property type="entry name" value="Bovine Mitochondrial F1-atpase, Atp Synthase Beta Chain, Chain D, domain 3"/>
    <property type="match status" value="1"/>
</dbReference>
<dbReference type="InterPro" id="IPR014284">
    <property type="entry name" value="RNA_pol_sigma-70_dom"/>
</dbReference>
<comment type="similarity">
    <text evidence="2">Belongs to the sigma-70 factor family. ECF subfamily.</text>
</comment>
<feature type="domain" description="RNA polymerase sigma factor 70 region 4 type 2" evidence="13">
    <location>
        <begin position="130"/>
        <end position="180"/>
    </location>
</feature>
<feature type="domain" description="RNA polymerase sigma-70 region 2" evidence="12">
    <location>
        <begin position="31"/>
        <end position="95"/>
    </location>
</feature>
<dbReference type="SUPFAM" id="SSF52540">
    <property type="entry name" value="P-loop containing nucleoside triphosphate hydrolases"/>
    <property type="match status" value="1"/>
</dbReference>
<evidence type="ECO:0000256" key="1">
    <source>
        <dbReference type="ARBA" id="ARBA00008936"/>
    </source>
</evidence>
<dbReference type="InterPro" id="IPR039425">
    <property type="entry name" value="RNA_pol_sigma-70-like"/>
</dbReference>
<evidence type="ECO:0000256" key="2">
    <source>
        <dbReference type="ARBA" id="ARBA00010641"/>
    </source>
</evidence>
<sequence length="493" mass="52035">MRTGTAEPADLVVLARAAMEGDKASRDTLMAAARPLMLRWAARLVDDPAVVEDVVQDALIEVHRTLAGLREPEAVAGWLHLAVRKHADRHRRRRQPGRLLDFDLQGDAAVGSRPIDPADLAERTEDRAVVRRALALVKDTDRLLLVLRYYGDWPESDLAVLLGIRGGAVRKRLYDARRRLRVELATRSSVTPLVAATDPWEMLMTDVRALLGAMYDLDDPMPALPPGRPPLSRPESPGRLATEIKVLDTLVPLPRGGVVDLTGPIGTGHLMLVAEILHNLTAGGSAALVAVTSAERSPTGASARLWKLLDAQAPAAEYTAVVCAPAGREAEAVGLAERFAGWLAHGGVTVLLAVDEIVAERTGPGLFDGAVGLCDGGPGAVTGLRVAAHAAGAAPAAPWPGSDAEVRLGTAEMVVGQLPAVDVLASRSALLDGDALPLEERTTAHEARALLARAARIRDFLTQPLEVTEAASGTPGEAVPPQESITGLARLLA</sequence>
<evidence type="ECO:0000256" key="11">
    <source>
        <dbReference type="ARBA" id="ARBA00023163"/>
    </source>
</evidence>
<evidence type="ECO:0000256" key="7">
    <source>
        <dbReference type="ARBA" id="ARBA00023015"/>
    </source>
</evidence>
<dbReference type="PANTHER" id="PTHR43133:SF8">
    <property type="entry name" value="RNA POLYMERASE SIGMA FACTOR HI_1459-RELATED"/>
    <property type="match status" value="1"/>
</dbReference>
<dbReference type="NCBIfam" id="TIGR02937">
    <property type="entry name" value="sigma70-ECF"/>
    <property type="match status" value="1"/>
</dbReference>
<evidence type="ECO:0000313" key="14">
    <source>
        <dbReference type="EMBL" id="TCO14021.1"/>
    </source>
</evidence>
<organism evidence="14 15">
    <name type="scientific">Kribbella orskensis</name>
    <dbReference type="NCBI Taxonomy" id="2512216"/>
    <lineage>
        <taxon>Bacteria</taxon>
        <taxon>Bacillati</taxon>
        <taxon>Actinomycetota</taxon>
        <taxon>Actinomycetes</taxon>
        <taxon>Propionibacteriales</taxon>
        <taxon>Kribbellaceae</taxon>
        <taxon>Kribbella</taxon>
    </lineage>
</organism>
<dbReference type="SUPFAM" id="SSF88659">
    <property type="entry name" value="Sigma3 and sigma4 domains of RNA polymerase sigma factors"/>
    <property type="match status" value="1"/>
</dbReference>
<dbReference type="Gene3D" id="1.10.1740.10">
    <property type="match status" value="1"/>
</dbReference>
<dbReference type="InterPro" id="IPR013325">
    <property type="entry name" value="RNA_pol_sigma_r2"/>
</dbReference>
<dbReference type="InterPro" id="IPR013249">
    <property type="entry name" value="RNA_pol_sigma70_r4_t2"/>
</dbReference>
<evidence type="ECO:0000256" key="10">
    <source>
        <dbReference type="ARBA" id="ARBA00023125"/>
    </source>
</evidence>
<protein>
    <submittedName>
        <fullName evidence="14">RNA polymerase sigma factor (Sigma-70 family)</fullName>
    </submittedName>
</protein>
<evidence type="ECO:0000256" key="4">
    <source>
        <dbReference type="ARBA" id="ARBA00022741"/>
    </source>
</evidence>